<feature type="transmembrane region" description="Helical" evidence="1">
    <location>
        <begin position="427"/>
        <end position="446"/>
    </location>
</feature>
<feature type="transmembrane region" description="Helical" evidence="1">
    <location>
        <begin position="609"/>
        <end position="626"/>
    </location>
</feature>
<feature type="transmembrane region" description="Helical" evidence="1">
    <location>
        <begin position="498"/>
        <end position="516"/>
    </location>
</feature>
<dbReference type="InterPro" id="IPR006311">
    <property type="entry name" value="TAT_signal"/>
</dbReference>
<sequence length="712" mass="74891">MPSRRSFLRLTAFGILVIALVTLLTPLLRPRTEPVAQPGPLVVVSMPTLRWADVDERRTPTLDRLADDAAIGNVATHAVAGHSCSGSVWATLSSGFRVSLDDGTPEAPASGPVVPCPPIPRPVPTGGLGELGGPARFTDSPRWRAELLAQPVPAELGLLGTQLLERRQCIAAAGAGAAVGAVRKDGTVASYEPDPRRADLRRCPITFVSFDGVDDAGLARIVDRLPREATLVVTGHADDQASESLRAVLMRGPGIPEGRLTSASSRQPGLIRTTDLTALVTSRVSALPGTSYEGRIPVVLPGASGDDVRAELAGTARALDVQHHLVRPFFTTYVLVSLVTIGVILLVLQRDRSRGQTIRRSSAGRALRIASAAVAAVPVSTFLAGLVPWWRWDHPTLGLVISVLGWAAVLATVALRGPWRSRRAGPAGFLAATTALVLAVDLVLGGHLQLMTMMGLQPVYGGRLHGLGNVGFALTASGALLAASLLTGRLSRRDPSRAARVIAAMGIVTVAVDGHYALGDEAGGSLALVWGFGYLALKASGRRTTWRGVALIAALSAFTALVMATLDMLRPRYERSHIGDFLATLIETGDLTSVVRSTFVNNWSMLTSQWVNLGVPVLLLLAAWAARRPLSSLGRPLTRLERQIPLLRIGFTAIVLCWIVGFLTNDSGTSIPPAGSILIVPLVVLMTACAPQPPADHAPGHAPDRAADAAAS</sequence>
<evidence type="ECO:0000313" key="3">
    <source>
        <dbReference type="Proteomes" id="UP001521931"/>
    </source>
</evidence>
<keyword evidence="1" id="KW-0472">Membrane</keyword>
<feature type="transmembrane region" description="Helical" evidence="1">
    <location>
        <begin position="369"/>
        <end position="390"/>
    </location>
</feature>
<dbReference type="RefSeq" id="WP_239261463.1">
    <property type="nucleotide sequence ID" value="NZ_JAKRCV010000002.1"/>
</dbReference>
<comment type="caution">
    <text evidence="2">The sequence shown here is derived from an EMBL/GenBank/DDBJ whole genome shotgun (WGS) entry which is preliminary data.</text>
</comment>
<keyword evidence="1" id="KW-1133">Transmembrane helix</keyword>
<accession>A0ABS9PXW2</accession>
<gene>
    <name evidence="2" type="ORF">MHL29_00940</name>
</gene>
<evidence type="ECO:0000256" key="1">
    <source>
        <dbReference type="SAM" id="Phobius"/>
    </source>
</evidence>
<protein>
    <submittedName>
        <fullName evidence="2">Uncharacterized protein</fullName>
    </submittedName>
</protein>
<feature type="transmembrane region" description="Helical" evidence="1">
    <location>
        <begin position="329"/>
        <end position="348"/>
    </location>
</feature>
<feature type="transmembrane region" description="Helical" evidence="1">
    <location>
        <begin position="549"/>
        <end position="566"/>
    </location>
</feature>
<dbReference type="PROSITE" id="PS51318">
    <property type="entry name" value="TAT"/>
    <property type="match status" value="1"/>
</dbReference>
<dbReference type="EMBL" id="JAKRCV010000002">
    <property type="protein sequence ID" value="MCG7320463.1"/>
    <property type="molecule type" value="Genomic_DNA"/>
</dbReference>
<feature type="transmembrane region" description="Helical" evidence="1">
    <location>
        <begin position="7"/>
        <end position="28"/>
    </location>
</feature>
<keyword evidence="3" id="KW-1185">Reference proteome</keyword>
<feature type="transmembrane region" description="Helical" evidence="1">
    <location>
        <begin position="646"/>
        <end position="664"/>
    </location>
</feature>
<feature type="transmembrane region" description="Helical" evidence="1">
    <location>
        <begin position="522"/>
        <end position="537"/>
    </location>
</feature>
<feature type="transmembrane region" description="Helical" evidence="1">
    <location>
        <begin position="466"/>
        <end position="486"/>
    </location>
</feature>
<proteinExistence type="predicted"/>
<keyword evidence="1" id="KW-0812">Transmembrane</keyword>
<feature type="transmembrane region" description="Helical" evidence="1">
    <location>
        <begin position="396"/>
        <end position="415"/>
    </location>
</feature>
<dbReference type="Proteomes" id="UP001521931">
    <property type="component" value="Unassembled WGS sequence"/>
</dbReference>
<organism evidence="2 3">
    <name type="scientific">Arsenicicoccus bolidensis</name>
    <dbReference type="NCBI Taxonomy" id="229480"/>
    <lineage>
        <taxon>Bacteria</taxon>
        <taxon>Bacillati</taxon>
        <taxon>Actinomycetota</taxon>
        <taxon>Actinomycetes</taxon>
        <taxon>Micrococcales</taxon>
        <taxon>Intrasporangiaceae</taxon>
        <taxon>Arsenicicoccus</taxon>
    </lineage>
</organism>
<evidence type="ECO:0000313" key="2">
    <source>
        <dbReference type="EMBL" id="MCG7320463.1"/>
    </source>
</evidence>
<reference evidence="2 3" key="1">
    <citation type="submission" date="2022-02" db="EMBL/GenBank/DDBJ databases">
        <title>Uncovering new skin microbiome diversity through culturing and metagenomics.</title>
        <authorList>
            <person name="Conlan S."/>
            <person name="Deming C."/>
            <person name="Nisc Comparative Sequencing Program N."/>
            <person name="Segre J.A."/>
        </authorList>
    </citation>
    <scope>NUCLEOTIDE SEQUENCE [LARGE SCALE GENOMIC DNA]</scope>
    <source>
        <strain evidence="2 3">ACRQZ</strain>
    </source>
</reference>
<name>A0ABS9PXW2_9MICO</name>